<feature type="binding site" evidence="7">
    <location>
        <position position="87"/>
    </location>
    <ligand>
        <name>substrate</name>
    </ligand>
</feature>
<comment type="function">
    <text evidence="5 7">Catalyzes the condensation of formaldehyde with tetrahydromethanopterin (H(4)MPT) to 5,10-methylenetetrahydromethanopterin.</text>
</comment>
<dbReference type="HAMAP" id="MF_01268">
    <property type="entry name" value="Fae_Hps"/>
    <property type="match status" value="1"/>
</dbReference>
<dbReference type="InterPro" id="IPR013785">
    <property type="entry name" value="Aldolase_TIM"/>
</dbReference>
<feature type="active site" description="Proton donor" evidence="7">
    <location>
        <position position="21"/>
    </location>
</feature>
<reference evidence="9 10" key="1">
    <citation type="journal article" date="2016" name="Sci. Rep.">
        <title>Metabolic traits of an uncultured archaeal lineage -MSBL1- from brine pools of the Red Sea.</title>
        <authorList>
            <person name="Mwirichia R."/>
            <person name="Alam I."/>
            <person name="Rashid M."/>
            <person name="Vinu M."/>
            <person name="Ba-Alawi W."/>
            <person name="Anthony Kamau A."/>
            <person name="Kamanda Ngugi D."/>
            <person name="Goker M."/>
            <person name="Klenk H.P."/>
            <person name="Bajic V."/>
            <person name="Stingl U."/>
        </authorList>
    </citation>
    <scope>NUCLEOTIDE SEQUENCE [LARGE SCALE GENOMIC DNA]</scope>
    <source>
        <strain evidence="9">SCGC-AAA261G05</strain>
    </source>
</reference>
<dbReference type="Pfam" id="PF08714">
    <property type="entry name" value="Fae"/>
    <property type="match status" value="1"/>
</dbReference>
<dbReference type="InterPro" id="IPR014826">
    <property type="entry name" value="HCHO-activating_enzyme"/>
</dbReference>
<dbReference type="GO" id="GO:0043801">
    <property type="term" value="F:hexulose-6-phosphate synthase activity"/>
    <property type="evidence" value="ECO:0007669"/>
    <property type="project" value="UniProtKB-UniRule"/>
</dbReference>
<dbReference type="GO" id="GO:0033982">
    <property type="term" value="F:3-dehydro-L-gulonate-6-phosphate decarboxylase activity"/>
    <property type="evidence" value="ECO:0007669"/>
    <property type="project" value="TreeGrafter"/>
</dbReference>
<comment type="catalytic activity">
    <reaction evidence="4 7">
        <text>5,6,7,8-tetrahydromethanopterin + formaldehyde = 5,10-methylenetetrahydromethanopterin + H2O</text>
        <dbReference type="Rhea" id="RHEA:24678"/>
        <dbReference type="ChEBI" id="CHEBI:15377"/>
        <dbReference type="ChEBI" id="CHEBI:16842"/>
        <dbReference type="ChEBI" id="CHEBI:57818"/>
        <dbReference type="ChEBI" id="CHEBI:58103"/>
        <dbReference type="EC" id="4.2.1.147"/>
    </reaction>
</comment>
<comment type="similarity">
    <text evidence="6">Belongs to the formaldehyde-activating enzyme family.</text>
</comment>
<sequence length="398" mass="43441">MIKDEFSVGEALVGEEPELAHIDLAIGRKNSKIGQAFMDSLAQPRQGHTPILAVIRPNLPVKPSTLILPKVTIRSLEDADKIFGPAQSAVAKAVADVVEEGVIPKEEAESLVIVASVFVHPRGKDYSRIYRYNYGATKLAIKRAMEKFPSIDKVLEEKDKATHGVIGFRMNNLKNPPYLEVALDIPDWRRVEGIIRSLPRSDSLIIEAGTPLIKRYGVEVVQKIRQLRPESVILADLKTLDTGNIEARMAGDATANVVACSGLAPVNTMEKFIEECEKVGALSLIDTLNLSDPKTVLGKLTVKPNIVELHRAIDVEEEEEARWGNIEEIRKVCGDDTLIAVAGGIRTKNAKKALDAGADIIVVGRAITGAKDVAGAARAFLQQMGVEEVDQFRVMTDF</sequence>
<dbReference type="PATRIC" id="fig|1698276.3.peg.501"/>
<dbReference type="PANTHER" id="PTHR35039">
    <property type="entry name" value="3-KETO-L-GULONATE-6-PHOSPHATE DECARBOXYLASE SGBH-RELATED"/>
    <property type="match status" value="1"/>
</dbReference>
<keyword evidence="1 7" id="KW-0456">Lyase</keyword>
<dbReference type="GO" id="GO:0016836">
    <property type="term" value="F:hydro-lyase activity"/>
    <property type="evidence" value="ECO:0007669"/>
    <property type="project" value="UniProtKB-UniRule"/>
</dbReference>
<dbReference type="SMART" id="SM00934">
    <property type="entry name" value="OMPdecase"/>
    <property type="match status" value="1"/>
</dbReference>
<dbReference type="InterPro" id="IPR037075">
    <property type="entry name" value="HCHO-activating_enzyme_sf"/>
</dbReference>
<gene>
    <name evidence="7" type="primary">fae-hps</name>
    <name evidence="9" type="ORF">AKJ47_00785</name>
</gene>
<dbReference type="InterPro" id="IPR020868">
    <property type="entry name" value="Fae/Hps"/>
</dbReference>
<evidence type="ECO:0000256" key="7">
    <source>
        <dbReference type="HAMAP-Rule" id="MF_01268"/>
    </source>
</evidence>
<dbReference type="PANTHER" id="PTHR35039:SF3">
    <property type="entry name" value="3-KETO-L-GULONATE-6-PHOSPHATE DECARBOXYLASE SGBH-RELATED"/>
    <property type="match status" value="1"/>
</dbReference>
<comment type="function">
    <text evidence="7">Catalyzes the reversible formation of ribulose-5-phosphate and formaldehyde from 3-hexulose-6-phosphate.</text>
</comment>
<dbReference type="InterPro" id="IPR011060">
    <property type="entry name" value="RibuloseP-bd_barrel"/>
</dbReference>
<feature type="binding site" evidence="7">
    <location>
        <position position="70"/>
    </location>
    <ligand>
        <name>substrate</name>
    </ligand>
</feature>
<evidence type="ECO:0000313" key="10">
    <source>
        <dbReference type="Proteomes" id="UP000070405"/>
    </source>
</evidence>
<dbReference type="InterPro" id="IPR020568">
    <property type="entry name" value="Ribosomal_Su5_D2-typ_SF"/>
</dbReference>
<evidence type="ECO:0000256" key="4">
    <source>
        <dbReference type="ARBA" id="ARBA00052457"/>
    </source>
</evidence>
<comment type="caution">
    <text evidence="9">The sequence shown here is derived from an EMBL/GenBank/DDBJ whole genome shotgun (WGS) entry which is preliminary data.</text>
</comment>
<accession>A0A133VCD8</accession>
<comment type="similarity">
    <text evidence="7">In the N-terminal section; belongs to the formaldehyde-activating enzyme family.</text>
</comment>
<dbReference type="AlphaFoldDB" id="A0A133VCD8"/>
<evidence type="ECO:0000256" key="5">
    <source>
        <dbReference type="ARBA" id="ARBA00056998"/>
    </source>
</evidence>
<dbReference type="NCBIfam" id="TIGR03126">
    <property type="entry name" value="one_C_fae"/>
    <property type="match status" value="1"/>
</dbReference>
<dbReference type="EC" id="4.2.1.147" evidence="7"/>
<feature type="binding site" evidence="7">
    <location>
        <position position="23"/>
    </location>
    <ligand>
        <name>substrate</name>
    </ligand>
</feature>
<feature type="binding site" evidence="7">
    <location>
        <position position="72"/>
    </location>
    <ligand>
        <name>substrate</name>
    </ligand>
</feature>
<dbReference type="EMBL" id="LHYA01000005">
    <property type="protein sequence ID" value="KXB04111.1"/>
    <property type="molecule type" value="Genomic_DNA"/>
</dbReference>
<protein>
    <recommendedName>
        <fullName evidence="7">Bifunctional enzyme Fae/Hps</fullName>
    </recommendedName>
    <domain>
        <recommendedName>
            <fullName evidence="7">5,6,7,8-tetrahydromethanopterin hydro-lyase</fullName>
            <ecNumber evidence="7">4.2.1.147</ecNumber>
        </recommendedName>
        <alternativeName>
            <fullName evidence="7">Formaldehyde-activating enzyme</fullName>
            <shortName evidence="7">Fae</shortName>
        </alternativeName>
    </domain>
    <domain>
        <recommendedName>
            <fullName evidence="7">3-hexulose-6-phosphate synthase</fullName>
            <shortName evidence="7">HPS</shortName>
            <ecNumber evidence="7">4.1.2.43</ecNumber>
        </recommendedName>
        <alternativeName>
            <fullName evidence="7">D-arabino-3-hexulose-6-phosphate formaldehyde lyase</fullName>
        </alternativeName>
    </domain>
</protein>
<feature type="domain" description="Orotidine 5'-phosphate decarboxylase" evidence="8">
    <location>
        <begin position="178"/>
        <end position="380"/>
    </location>
</feature>
<dbReference type="NCBIfam" id="NF009833">
    <property type="entry name" value="PRK13307.1"/>
    <property type="match status" value="1"/>
</dbReference>
<organism evidence="9 10">
    <name type="scientific">candidate division MSBL1 archaeon SCGC-AAA261G05</name>
    <dbReference type="NCBI Taxonomy" id="1698276"/>
    <lineage>
        <taxon>Archaea</taxon>
        <taxon>Methanobacteriati</taxon>
        <taxon>Methanobacteriota</taxon>
        <taxon>candidate division MSBL1</taxon>
    </lineage>
</organism>
<proteinExistence type="inferred from homology"/>
<keyword evidence="10" id="KW-1185">Reference proteome</keyword>
<comment type="catalytic activity">
    <reaction evidence="7">
        <text>D-ribulose 5-phosphate + formaldehyde = D-arabino-hex-3-ulose 6-phosphate</text>
        <dbReference type="Rhea" id="RHEA:25201"/>
        <dbReference type="ChEBI" id="CHEBI:16842"/>
        <dbReference type="ChEBI" id="CHEBI:58121"/>
        <dbReference type="ChEBI" id="CHEBI:58542"/>
        <dbReference type="EC" id="4.1.2.43"/>
    </reaction>
</comment>
<evidence type="ECO:0000256" key="3">
    <source>
        <dbReference type="ARBA" id="ARBA00023277"/>
    </source>
</evidence>
<dbReference type="FunFam" id="3.30.230.60:FF:000001">
    <property type="entry name" value="5,6,7,8-tetrahydromethanopterin hydro-lyase"/>
    <property type="match status" value="1"/>
</dbReference>
<dbReference type="InterPro" id="IPR001754">
    <property type="entry name" value="OMPdeCOase_dom"/>
</dbReference>
<dbReference type="GO" id="GO:0004590">
    <property type="term" value="F:orotidine-5'-phosphate decarboxylase activity"/>
    <property type="evidence" value="ECO:0007669"/>
    <property type="project" value="InterPro"/>
</dbReference>
<dbReference type="InterPro" id="IPR041710">
    <property type="entry name" value="HPS/KGPDC"/>
</dbReference>
<feature type="binding site" evidence="7">
    <location>
        <position position="52"/>
    </location>
    <ligand>
        <name>substrate</name>
    </ligand>
</feature>
<comment type="pathway">
    <text evidence="7">Carbohydrate biosynthesis; D-ribose 5-phosphate biosynthesis.</text>
</comment>
<evidence type="ECO:0000259" key="8">
    <source>
        <dbReference type="SMART" id="SM00934"/>
    </source>
</evidence>
<dbReference type="EC" id="4.1.2.43" evidence="7"/>
<dbReference type="GO" id="GO:0016051">
    <property type="term" value="P:carbohydrate biosynthetic process"/>
    <property type="evidence" value="ECO:0007669"/>
    <property type="project" value="UniProtKB-UniRule"/>
</dbReference>
<dbReference type="Proteomes" id="UP000070405">
    <property type="component" value="Unassembled WGS sequence"/>
</dbReference>
<dbReference type="GO" id="GO:0019854">
    <property type="term" value="P:L-ascorbic acid catabolic process"/>
    <property type="evidence" value="ECO:0007669"/>
    <property type="project" value="TreeGrafter"/>
</dbReference>
<dbReference type="SUPFAM" id="SSF51366">
    <property type="entry name" value="Ribulose-phoshate binding barrel"/>
    <property type="match status" value="1"/>
</dbReference>
<dbReference type="CDD" id="cd04726">
    <property type="entry name" value="KGPDC_HPS"/>
    <property type="match status" value="1"/>
</dbReference>
<comment type="similarity">
    <text evidence="7">In the C-terminal section; belongs to the HPS/KGPDC family. HPS subfamily.</text>
</comment>
<dbReference type="GO" id="GO:0016840">
    <property type="term" value="F:carbon-nitrogen lyase activity"/>
    <property type="evidence" value="ECO:0007669"/>
    <property type="project" value="InterPro"/>
</dbReference>
<evidence type="ECO:0000256" key="1">
    <source>
        <dbReference type="ARBA" id="ARBA00023239"/>
    </source>
</evidence>
<keyword evidence="3 7" id="KW-0119">Carbohydrate metabolism</keyword>
<evidence type="ECO:0000256" key="2">
    <source>
        <dbReference type="ARBA" id="ARBA00023268"/>
    </source>
</evidence>
<dbReference type="Pfam" id="PF00215">
    <property type="entry name" value="OMPdecase"/>
    <property type="match status" value="1"/>
</dbReference>
<keyword evidence="2 7" id="KW-0511">Multifunctional enzyme</keyword>
<evidence type="ECO:0000313" key="9">
    <source>
        <dbReference type="EMBL" id="KXB04111.1"/>
    </source>
</evidence>
<feature type="region of interest" description="Formaldehyde-activating enzyme" evidence="7">
    <location>
        <begin position="1"/>
        <end position="165"/>
    </location>
</feature>
<dbReference type="SUPFAM" id="SSF54211">
    <property type="entry name" value="Ribosomal protein S5 domain 2-like"/>
    <property type="match status" value="1"/>
</dbReference>
<evidence type="ECO:0000256" key="6">
    <source>
        <dbReference type="ARBA" id="ARBA00061519"/>
    </source>
</evidence>
<dbReference type="Gene3D" id="3.20.20.70">
    <property type="entry name" value="Aldolase class I"/>
    <property type="match status" value="1"/>
</dbReference>
<dbReference type="UniPathway" id="UPA00293"/>
<name>A0A133VCD8_9EURY</name>
<feature type="region of interest" description="3-hexulose-6-phosphate synthase" evidence="7">
    <location>
        <begin position="166"/>
        <end position="398"/>
    </location>
</feature>
<dbReference type="GO" id="GO:0006207">
    <property type="term" value="P:'de novo' pyrimidine nucleobase biosynthetic process"/>
    <property type="evidence" value="ECO:0007669"/>
    <property type="project" value="InterPro"/>
</dbReference>
<dbReference type="Gene3D" id="3.30.230.60">
    <property type="entry name" value="Formaldehyde-activating enzyme"/>
    <property type="match status" value="1"/>
</dbReference>